<protein>
    <submittedName>
        <fullName evidence="1">10854_t:CDS:1</fullName>
    </submittedName>
</protein>
<gene>
    <name evidence="1" type="ORF">ACOLOM_LOCUS4254</name>
</gene>
<comment type="caution">
    <text evidence="1">The sequence shown here is derived from an EMBL/GenBank/DDBJ whole genome shotgun (WGS) entry which is preliminary data.</text>
</comment>
<accession>A0ACA9LNP3</accession>
<feature type="non-terminal residue" evidence="1">
    <location>
        <position position="1"/>
    </location>
</feature>
<dbReference type="EMBL" id="CAJVPT010006871">
    <property type="protein sequence ID" value="CAG8535508.1"/>
    <property type="molecule type" value="Genomic_DNA"/>
</dbReference>
<evidence type="ECO:0000313" key="1">
    <source>
        <dbReference type="EMBL" id="CAG8535508.1"/>
    </source>
</evidence>
<organism evidence="1 2">
    <name type="scientific">Acaulospora colombiana</name>
    <dbReference type="NCBI Taxonomy" id="27376"/>
    <lineage>
        <taxon>Eukaryota</taxon>
        <taxon>Fungi</taxon>
        <taxon>Fungi incertae sedis</taxon>
        <taxon>Mucoromycota</taxon>
        <taxon>Glomeromycotina</taxon>
        <taxon>Glomeromycetes</taxon>
        <taxon>Diversisporales</taxon>
        <taxon>Acaulosporaceae</taxon>
        <taxon>Acaulospora</taxon>
    </lineage>
</organism>
<reference evidence="1" key="1">
    <citation type="submission" date="2021-06" db="EMBL/GenBank/DDBJ databases">
        <authorList>
            <person name="Kallberg Y."/>
            <person name="Tangrot J."/>
            <person name="Rosling A."/>
        </authorList>
    </citation>
    <scope>NUCLEOTIDE SEQUENCE</scope>
    <source>
        <strain evidence="1">CL356</strain>
    </source>
</reference>
<proteinExistence type="predicted"/>
<evidence type="ECO:0000313" key="2">
    <source>
        <dbReference type="Proteomes" id="UP000789525"/>
    </source>
</evidence>
<name>A0ACA9LNP3_9GLOM</name>
<keyword evidence="2" id="KW-1185">Reference proteome</keyword>
<dbReference type="Proteomes" id="UP000789525">
    <property type="component" value="Unassembled WGS sequence"/>
</dbReference>
<sequence length="629" mass="72943">LQDLSSSAYHNELSKGKDGFYFHDFSCTTTNAIKNWYDLKKKKSKEEDLKLELYYSSQHFESFIAYLYGLPLQYKRMDNLFVFAYLALKFRVPELTEYCENLLIRMWDRRMWRITLKVSKWLGLHKLRSEILKFLWAKGVEKLFSSRVAKFLKEDDIKDIIKLAEAEKKKIQTLENEEEYEDQDEEESEGEKGVEDDERKSVGKITKVISNEEEDDEGKDTHNYYCYHNRVCREDRGVGDATTSNYENKKIRKGSKRKNDKNVHGSKFIATPGDEHNKNVRGKSSYQRNPVAVYRKEELSRFKRGRGVKRFFPIPEPSYGNKFLKNSGYVKTATPSDDYYGDYEVPYKGSRRVKGNASTSDEISYEILHDRLKHVIPSEDDNDVDSDVPQKRSNSGRWRRNEKVLTNDNEEDSVNAKFIVSTDSSDRHISSNKGKRKVDKILATCEQYNCDDGSPSRKKQKPRYFNDLTTSEDDSEGYYDDETSPSPPPPKKSFRRFGGGDGKNPNSLSNKNVHNIELRRSRINLLDIDPEGKIEKFFVPQSNREKSGKFGKSSIVPLRKGGWNRKSKSIGTPREDEILEECNDVEQSTNSNIVLPSEFHNTVISKFKPSIRTDRSKRKSLDGYGSRSK</sequence>